<dbReference type="EMBL" id="JAAATY010000001">
    <property type="protein sequence ID" value="NRN63422.1"/>
    <property type="molecule type" value="Genomic_DNA"/>
</dbReference>
<dbReference type="InterPro" id="IPR007995">
    <property type="entry name" value="DUF742"/>
</dbReference>
<feature type="region of interest" description="Disordered" evidence="1">
    <location>
        <begin position="1"/>
        <end position="49"/>
    </location>
</feature>
<dbReference type="PANTHER" id="PTHR36221:SF1">
    <property type="entry name" value="DUF742 DOMAIN-CONTAINING PROTEIN"/>
    <property type="match status" value="1"/>
</dbReference>
<keyword evidence="3" id="KW-1185">Reference proteome</keyword>
<sequence length="169" mass="18019">MTIHEDAPPSPTFADVLNGLTFGRRADEQAEAEPAPGPRPRPPVCPPQPVLVEMPDDDPAMVRPYAMTGGRTKADTDLRVEALISTKFEGIADDGPLEIEHQAIAQLCRTPKSVAEVSAELNMPLQVAKIVLGDMVATGLVIVHRTTGLSGGSSHLALMERVLGGLRRL</sequence>
<evidence type="ECO:0000256" key="1">
    <source>
        <dbReference type="SAM" id="MobiDB-lite"/>
    </source>
</evidence>
<feature type="compositionally biased region" description="Pro residues" evidence="1">
    <location>
        <begin position="35"/>
        <end position="49"/>
    </location>
</feature>
<gene>
    <name evidence="2" type="ORF">GC106_6230</name>
</gene>
<evidence type="ECO:0000313" key="3">
    <source>
        <dbReference type="Proteomes" id="UP000763557"/>
    </source>
</evidence>
<comment type="caution">
    <text evidence="2">The sequence shown here is derived from an EMBL/GenBank/DDBJ whole genome shotgun (WGS) entry which is preliminary data.</text>
</comment>
<name>A0ABX2EXI1_9PSEU</name>
<proteinExistence type="predicted"/>
<accession>A0ABX2EXI1</accession>
<dbReference type="PANTHER" id="PTHR36221">
    <property type="entry name" value="DUF742 DOMAIN-CONTAINING PROTEIN"/>
    <property type="match status" value="1"/>
</dbReference>
<dbReference type="Proteomes" id="UP000763557">
    <property type="component" value="Unassembled WGS sequence"/>
</dbReference>
<protein>
    <submittedName>
        <fullName evidence="2">Multi-component regulatory system-2</fullName>
    </submittedName>
</protein>
<evidence type="ECO:0000313" key="2">
    <source>
        <dbReference type="EMBL" id="NRN63422.1"/>
    </source>
</evidence>
<organism evidence="2 3">
    <name type="scientific">Kibdelosporangium persicum</name>
    <dbReference type="NCBI Taxonomy" id="2698649"/>
    <lineage>
        <taxon>Bacteria</taxon>
        <taxon>Bacillati</taxon>
        <taxon>Actinomycetota</taxon>
        <taxon>Actinomycetes</taxon>
        <taxon>Pseudonocardiales</taxon>
        <taxon>Pseudonocardiaceae</taxon>
        <taxon>Kibdelosporangium</taxon>
    </lineage>
</organism>
<reference evidence="2 3" key="1">
    <citation type="submission" date="2020-01" db="EMBL/GenBank/DDBJ databases">
        <title>Kibdelosporangium persica a novel Actinomycetes from a hot desert in Iran.</title>
        <authorList>
            <person name="Safaei N."/>
            <person name="Zaburannyi N."/>
            <person name="Mueller R."/>
            <person name="Wink J."/>
        </authorList>
    </citation>
    <scope>NUCLEOTIDE SEQUENCE [LARGE SCALE GENOMIC DNA]</scope>
    <source>
        <strain evidence="2 3">4NS15</strain>
    </source>
</reference>
<dbReference type="RefSeq" id="WP_173124104.1">
    <property type="nucleotide sequence ID" value="NZ_CBCSGW010000008.1"/>
</dbReference>
<dbReference type="Pfam" id="PF05331">
    <property type="entry name" value="DUF742"/>
    <property type="match status" value="1"/>
</dbReference>